<dbReference type="EMBL" id="JANKHO010002145">
    <property type="protein sequence ID" value="KAJ3494323.1"/>
    <property type="molecule type" value="Genomic_DNA"/>
</dbReference>
<protein>
    <submittedName>
        <fullName evidence="1">Uncharacterized protein</fullName>
    </submittedName>
</protein>
<sequence length="153" mass="17477">MISSSILQHHKGLASRQKPLAVAHFPPPLLLEHRFEPSKACRTHRGADVFHYHSRYWLPSILKHKHVALHFLPQSAYERAAPLDVSPKPDVVTRVFMLFKGVDNHALDHWSVAKAKAAEDVNWWRNVVGVDLDRAMDASLFRVLEWGGMEVPH</sequence>
<proteinExistence type="predicted"/>
<comment type="caution">
    <text evidence="1">The sequence shown here is derived from an EMBL/GenBank/DDBJ whole genome shotgun (WGS) entry which is preliminary data.</text>
</comment>
<reference evidence="1" key="1">
    <citation type="submission" date="2022-07" db="EMBL/GenBank/DDBJ databases">
        <title>Genome Sequence of Agrocybe chaxingu.</title>
        <authorList>
            <person name="Buettner E."/>
        </authorList>
    </citation>
    <scope>NUCLEOTIDE SEQUENCE</scope>
    <source>
        <strain evidence="1">MP-N11</strain>
    </source>
</reference>
<name>A0A9W8JPZ9_9AGAR</name>
<organism evidence="1 2">
    <name type="scientific">Agrocybe chaxingu</name>
    <dbReference type="NCBI Taxonomy" id="84603"/>
    <lineage>
        <taxon>Eukaryota</taxon>
        <taxon>Fungi</taxon>
        <taxon>Dikarya</taxon>
        <taxon>Basidiomycota</taxon>
        <taxon>Agaricomycotina</taxon>
        <taxon>Agaricomycetes</taxon>
        <taxon>Agaricomycetidae</taxon>
        <taxon>Agaricales</taxon>
        <taxon>Agaricineae</taxon>
        <taxon>Strophariaceae</taxon>
        <taxon>Agrocybe</taxon>
    </lineage>
</organism>
<keyword evidence="2" id="KW-1185">Reference proteome</keyword>
<dbReference type="Proteomes" id="UP001148786">
    <property type="component" value="Unassembled WGS sequence"/>
</dbReference>
<dbReference type="OrthoDB" id="428577at2759"/>
<evidence type="ECO:0000313" key="1">
    <source>
        <dbReference type="EMBL" id="KAJ3494323.1"/>
    </source>
</evidence>
<accession>A0A9W8JPZ9</accession>
<gene>
    <name evidence="1" type="ORF">NLJ89_g10833</name>
</gene>
<evidence type="ECO:0000313" key="2">
    <source>
        <dbReference type="Proteomes" id="UP001148786"/>
    </source>
</evidence>
<dbReference type="AlphaFoldDB" id="A0A9W8JPZ9"/>